<proteinExistence type="predicted"/>
<reference evidence="2" key="2">
    <citation type="submission" date="2023-07" db="EMBL/GenBank/DDBJ databases">
        <title>Genome of Winogradskyella sp. E313.</title>
        <authorList>
            <person name="Zhou Y."/>
        </authorList>
    </citation>
    <scope>NUCLEOTIDE SEQUENCE [LARGE SCALE GENOMIC DNA]</scope>
    <source>
        <strain evidence="2">E313</strain>
    </source>
</reference>
<dbReference type="RefSeq" id="WP_227475865.1">
    <property type="nucleotide sequence ID" value="NZ_JAFMPT010000002.1"/>
</dbReference>
<evidence type="ECO:0000313" key="1">
    <source>
        <dbReference type="EMBL" id="MCC1483418.1"/>
    </source>
</evidence>
<accession>A0ABS8EJT7</accession>
<keyword evidence="2" id="KW-1185">Reference proteome</keyword>
<organism evidence="1 2">
    <name type="scientific">Winogradskyella immobilis</name>
    <dbReference type="NCBI Taxonomy" id="2816852"/>
    <lineage>
        <taxon>Bacteria</taxon>
        <taxon>Pseudomonadati</taxon>
        <taxon>Bacteroidota</taxon>
        <taxon>Flavobacteriia</taxon>
        <taxon>Flavobacteriales</taxon>
        <taxon>Flavobacteriaceae</taxon>
        <taxon>Winogradskyella</taxon>
    </lineage>
</organism>
<dbReference type="EMBL" id="JAFMPT010000002">
    <property type="protein sequence ID" value="MCC1483418.1"/>
    <property type="molecule type" value="Genomic_DNA"/>
</dbReference>
<name>A0ABS8EJT7_9FLAO</name>
<evidence type="ECO:0000313" key="2">
    <source>
        <dbReference type="Proteomes" id="UP000778797"/>
    </source>
</evidence>
<sequence length="129" mass="15459">MLQISIILIHKINLLLNLKSIKAKTIKPNFIPLDSENIETVLESHAKTLYPHEAKKKYKITRISDHPKFIFKIDYDLLLDYGDEMHKSVAFFYKKGKKLRYYSYLMKVDLFDEFYEEAMFIIDSIEDRF</sequence>
<protein>
    <submittedName>
        <fullName evidence="1">Uncharacterized protein</fullName>
    </submittedName>
</protein>
<dbReference type="Proteomes" id="UP000778797">
    <property type="component" value="Unassembled WGS sequence"/>
</dbReference>
<gene>
    <name evidence="1" type="ORF">J1C55_02345</name>
</gene>
<comment type="caution">
    <text evidence="1">The sequence shown here is derived from an EMBL/GenBank/DDBJ whole genome shotgun (WGS) entry which is preliminary data.</text>
</comment>
<reference evidence="2" key="1">
    <citation type="submission" date="2021-03" db="EMBL/GenBank/DDBJ databases">
        <title>Genome of Cognatishimia sp. F0-27.</title>
        <authorList>
            <person name="Ping X."/>
        </authorList>
    </citation>
    <scope>NUCLEOTIDE SEQUENCE [LARGE SCALE GENOMIC DNA]</scope>
    <source>
        <strain evidence="2">E313</strain>
    </source>
</reference>